<sequence length="131" mass="14913">MKLETPSLLITDDDRDFRETLRSVFETRGFRTILAGDGEEALDVIKREPVHLLLLDMHMPRLTGLETIRQLRTLHFELPCILISAALDRQLEAEARAAQAFSVLSKPVRLPDITGIVARAMQQIYCWPMGK</sequence>
<dbReference type="PANTHER" id="PTHR44591">
    <property type="entry name" value="STRESS RESPONSE REGULATOR PROTEIN 1"/>
    <property type="match status" value="1"/>
</dbReference>
<organism evidence="4 5">
    <name type="scientific">Anatilimnocola aggregata</name>
    <dbReference type="NCBI Taxonomy" id="2528021"/>
    <lineage>
        <taxon>Bacteria</taxon>
        <taxon>Pseudomonadati</taxon>
        <taxon>Planctomycetota</taxon>
        <taxon>Planctomycetia</taxon>
        <taxon>Pirellulales</taxon>
        <taxon>Pirellulaceae</taxon>
        <taxon>Anatilimnocola</taxon>
    </lineage>
</organism>
<dbReference type="InterPro" id="IPR011006">
    <property type="entry name" value="CheY-like_superfamily"/>
</dbReference>
<evidence type="ECO:0000256" key="2">
    <source>
        <dbReference type="PROSITE-ProRule" id="PRU00169"/>
    </source>
</evidence>
<dbReference type="SUPFAM" id="SSF52172">
    <property type="entry name" value="CheY-like"/>
    <property type="match status" value="1"/>
</dbReference>
<dbReference type="GO" id="GO:0000160">
    <property type="term" value="P:phosphorelay signal transduction system"/>
    <property type="evidence" value="ECO:0007669"/>
    <property type="project" value="InterPro"/>
</dbReference>
<dbReference type="AlphaFoldDB" id="A0A517YI03"/>
<dbReference type="Pfam" id="PF00072">
    <property type="entry name" value="Response_reg"/>
    <property type="match status" value="1"/>
</dbReference>
<evidence type="ECO:0000313" key="5">
    <source>
        <dbReference type="Proteomes" id="UP000315017"/>
    </source>
</evidence>
<name>A0A517YI03_9BACT</name>
<evidence type="ECO:0000259" key="3">
    <source>
        <dbReference type="PROSITE" id="PS50110"/>
    </source>
</evidence>
<evidence type="ECO:0000313" key="4">
    <source>
        <dbReference type="EMBL" id="QDU29841.1"/>
    </source>
</evidence>
<dbReference type="SMART" id="SM00448">
    <property type="entry name" value="REC"/>
    <property type="match status" value="1"/>
</dbReference>
<proteinExistence type="predicted"/>
<dbReference type="Proteomes" id="UP000315017">
    <property type="component" value="Chromosome"/>
</dbReference>
<evidence type="ECO:0000256" key="1">
    <source>
        <dbReference type="ARBA" id="ARBA00022553"/>
    </source>
</evidence>
<accession>A0A517YI03</accession>
<reference evidence="4 5" key="1">
    <citation type="submission" date="2019-02" db="EMBL/GenBank/DDBJ databases">
        <title>Deep-cultivation of Planctomycetes and their phenomic and genomic characterization uncovers novel biology.</title>
        <authorList>
            <person name="Wiegand S."/>
            <person name="Jogler M."/>
            <person name="Boedeker C."/>
            <person name="Pinto D."/>
            <person name="Vollmers J."/>
            <person name="Rivas-Marin E."/>
            <person name="Kohn T."/>
            <person name="Peeters S.H."/>
            <person name="Heuer A."/>
            <person name="Rast P."/>
            <person name="Oberbeckmann S."/>
            <person name="Bunk B."/>
            <person name="Jeske O."/>
            <person name="Meyerdierks A."/>
            <person name="Storesund J.E."/>
            <person name="Kallscheuer N."/>
            <person name="Luecker S."/>
            <person name="Lage O.M."/>
            <person name="Pohl T."/>
            <person name="Merkel B.J."/>
            <person name="Hornburger P."/>
            <person name="Mueller R.-W."/>
            <person name="Bruemmer F."/>
            <person name="Labrenz M."/>
            <person name="Spormann A.M."/>
            <person name="Op den Camp H."/>
            <person name="Overmann J."/>
            <person name="Amann R."/>
            <person name="Jetten M.S.M."/>
            <person name="Mascher T."/>
            <person name="Medema M.H."/>
            <person name="Devos D.P."/>
            <person name="Kaster A.-K."/>
            <person name="Ovreas L."/>
            <person name="Rohde M."/>
            <person name="Galperin M.Y."/>
            <person name="Jogler C."/>
        </authorList>
    </citation>
    <scope>NUCLEOTIDE SEQUENCE [LARGE SCALE GENOMIC DNA]</scope>
    <source>
        <strain evidence="4 5">ETA_A8</strain>
    </source>
</reference>
<dbReference type="PANTHER" id="PTHR44591:SF23">
    <property type="entry name" value="CHEY SUBFAMILY"/>
    <property type="match status" value="1"/>
</dbReference>
<dbReference type="KEGG" id="aagg:ETAA8_49560"/>
<dbReference type="RefSeq" id="WP_145094306.1">
    <property type="nucleotide sequence ID" value="NZ_CP036274.1"/>
</dbReference>
<dbReference type="InterPro" id="IPR001789">
    <property type="entry name" value="Sig_transdc_resp-reg_receiver"/>
</dbReference>
<dbReference type="OrthoDB" id="280492at2"/>
<feature type="domain" description="Response regulatory" evidence="3">
    <location>
        <begin position="7"/>
        <end position="121"/>
    </location>
</feature>
<protein>
    <submittedName>
        <fullName evidence="4">Response regulator MprA</fullName>
    </submittedName>
</protein>
<dbReference type="Gene3D" id="3.40.50.2300">
    <property type="match status" value="1"/>
</dbReference>
<feature type="modified residue" description="4-aspartylphosphate" evidence="2">
    <location>
        <position position="56"/>
    </location>
</feature>
<dbReference type="InterPro" id="IPR050595">
    <property type="entry name" value="Bact_response_regulator"/>
</dbReference>
<gene>
    <name evidence="4" type="primary">mprA_2</name>
    <name evidence="4" type="ORF">ETAA8_49560</name>
</gene>
<dbReference type="EMBL" id="CP036274">
    <property type="protein sequence ID" value="QDU29841.1"/>
    <property type="molecule type" value="Genomic_DNA"/>
</dbReference>
<keyword evidence="1 2" id="KW-0597">Phosphoprotein</keyword>
<dbReference type="CDD" id="cd00156">
    <property type="entry name" value="REC"/>
    <property type="match status" value="1"/>
</dbReference>
<dbReference type="PROSITE" id="PS50110">
    <property type="entry name" value="RESPONSE_REGULATORY"/>
    <property type="match status" value="1"/>
</dbReference>
<keyword evidence="5" id="KW-1185">Reference proteome</keyword>